<proteinExistence type="predicted"/>
<comment type="caution">
    <text evidence="1">The sequence shown here is derived from an EMBL/GenBank/DDBJ whole genome shotgun (WGS) entry which is preliminary data.</text>
</comment>
<gene>
    <name evidence="1" type="ORF">LCGC14_0434430</name>
</gene>
<protein>
    <submittedName>
        <fullName evidence="1">Uncharacterized protein</fullName>
    </submittedName>
</protein>
<name>A0A0F9VWJ9_9ZZZZ</name>
<dbReference type="AlphaFoldDB" id="A0A0F9VWJ9"/>
<reference evidence="1" key="1">
    <citation type="journal article" date="2015" name="Nature">
        <title>Complex archaea that bridge the gap between prokaryotes and eukaryotes.</title>
        <authorList>
            <person name="Spang A."/>
            <person name="Saw J.H."/>
            <person name="Jorgensen S.L."/>
            <person name="Zaremba-Niedzwiedzka K."/>
            <person name="Martijn J."/>
            <person name="Lind A.E."/>
            <person name="van Eijk R."/>
            <person name="Schleper C."/>
            <person name="Guy L."/>
            <person name="Ettema T.J."/>
        </authorList>
    </citation>
    <scope>NUCLEOTIDE SEQUENCE</scope>
</reference>
<dbReference type="EMBL" id="LAZR01000411">
    <property type="protein sequence ID" value="KKN70118.1"/>
    <property type="molecule type" value="Genomic_DNA"/>
</dbReference>
<evidence type="ECO:0000313" key="1">
    <source>
        <dbReference type="EMBL" id="KKN70118.1"/>
    </source>
</evidence>
<sequence length="159" mass="16409">MGGAALLIAGAAISAAGAIQQGAAAAQQAKLQQEILEQNALLAERRAKAERDAATDAARVFEKEGKRITGAQRVAFARGGVLATEGTPLLVMAETIKDLEEDRLNILREGFLRGDFRESEAFGLRFQGAAARARGKAAEKGSFLAAGGSLLTGAAGASR</sequence>
<accession>A0A0F9VWJ9</accession>
<organism evidence="1">
    <name type="scientific">marine sediment metagenome</name>
    <dbReference type="NCBI Taxonomy" id="412755"/>
    <lineage>
        <taxon>unclassified sequences</taxon>
        <taxon>metagenomes</taxon>
        <taxon>ecological metagenomes</taxon>
    </lineage>
</organism>